<reference evidence="2" key="1">
    <citation type="submission" date="2013-12" db="EMBL/GenBank/DDBJ databases">
        <authorList>
            <person name="Omoto C.K."/>
            <person name="Sibley D."/>
            <person name="Venepally P."/>
            <person name="Hadjithomas M."/>
            <person name="Karamycheva S."/>
            <person name="Brunk B."/>
            <person name="Roos D."/>
            <person name="Caler E."/>
            <person name="Lorenzi H."/>
        </authorList>
    </citation>
    <scope>NUCLEOTIDE SEQUENCE</scope>
</reference>
<evidence type="ECO:0000313" key="3">
    <source>
        <dbReference type="Proteomes" id="UP000019763"/>
    </source>
</evidence>
<dbReference type="Proteomes" id="UP000019763">
    <property type="component" value="Unassembled WGS sequence"/>
</dbReference>
<feature type="region of interest" description="Disordered" evidence="1">
    <location>
        <begin position="1"/>
        <end position="22"/>
    </location>
</feature>
<gene>
    <name evidence="2" type="ORF">GNI_094980</name>
</gene>
<feature type="compositionally biased region" description="Basic and acidic residues" evidence="1">
    <location>
        <begin position="471"/>
        <end position="492"/>
    </location>
</feature>
<comment type="caution">
    <text evidence="2">The sequence shown here is derived from an EMBL/GenBank/DDBJ whole genome shotgun (WGS) entry which is preliminary data.</text>
</comment>
<evidence type="ECO:0000313" key="2">
    <source>
        <dbReference type="EMBL" id="EZG58344.1"/>
    </source>
</evidence>
<dbReference type="AlphaFoldDB" id="A0A023B534"/>
<accession>A0A023B534</accession>
<dbReference type="GeneID" id="22913393"/>
<feature type="region of interest" description="Disordered" evidence="1">
    <location>
        <begin position="463"/>
        <end position="508"/>
    </location>
</feature>
<keyword evidence="3" id="KW-1185">Reference proteome</keyword>
<evidence type="ECO:0000256" key="1">
    <source>
        <dbReference type="SAM" id="MobiDB-lite"/>
    </source>
</evidence>
<dbReference type="EMBL" id="AFNH02000710">
    <property type="protein sequence ID" value="EZG58344.1"/>
    <property type="molecule type" value="Genomic_DNA"/>
</dbReference>
<organism evidence="2 3">
    <name type="scientific">Gregarina niphandrodes</name>
    <name type="common">Septate eugregarine</name>
    <dbReference type="NCBI Taxonomy" id="110365"/>
    <lineage>
        <taxon>Eukaryota</taxon>
        <taxon>Sar</taxon>
        <taxon>Alveolata</taxon>
        <taxon>Apicomplexa</taxon>
        <taxon>Conoidasida</taxon>
        <taxon>Gregarinasina</taxon>
        <taxon>Eugregarinorida</taxon>
        <taxon>Gregarinidae</taxon>
        <taxon>Gregarina</taxon>
    </lineage>
</organism>
<dbReference type="VEuPathDB" id="CryptoDB:GNI_094980"/>
<sequence length="777" mass="84683">MSSGNKRTRSVNTPPQENAGNSTSRLLNQVALAFDHHSLDQMFPLSMNMNKFLRLMGLRSPPELCEFPDDADSTEKWVTARRKLLHKLLMNYIVDIVSTSKNEQMGSLNMGILREQSLELSRVFISGFLVYLGALPVGFEALIDDDLLMCAAICRVYATQVRQTSLLQSIQRYVSLSDRLAHIYVTSLSFVVQSASVLVKALSTTTLDHHHDADHHHHQDDHHHDDDRLDDDRLDDDRHHHHDVDHHEMDHHHQLEQTLFVESSRRSVGVKAEELGGSTRLSTAVTQLLALVVQRVSSWPSPLLDGRFSLLSLKEASGKAWREAKQGELRVQTRVAGELRPVVGCTPFGWLSLTHLVAFSDVPAFRQFQRGIQMRPRPPLFPREHDLVEAPFPPLDRLAIRTRTKLKFTIASMANVKDTFYWWSLLCAATRMCAIGPWDQPLTWAQVLQLAPPSCRRCLDQADGKIPQQADGKEPQQADGKEPQQADGKEPQQAEGPQQEDDNSRDKTMAGSNAVLLGLESVWTHALTRGQMDPTFALRHVLRVIAAASRERREAATVPATVVEDGTAKASVQGSINVYAVAVLALALRFFGPYALAREYRRLATCYRNALLLTHTAKTGLGFPTTGNNAVGNGAGNAAGNAAAGNGAGNAANGNAAAGSAATGTAAAGSAATGSAATGSAAAGSATVEIYVDDPIQTALVKGAAAVPFRSNRGEPVTEAFRFSMQTFVPDQLVTGYGLGILGALLIEWDVLSLDEVWEILPPGDYVMELVASLHAV</sequence>
<proteinExistence type="predicted"/>
<dbReference type="RefSeq" id="XP_011130977.1">
    <property type="nucleotide sequence ID" value="XM_011132675.1"/>
</dbReference>
<feature type="non-terminal residue" evidence="2">
    <location>
        <position position="777"/>
    </location>
</feature>
<name>A0A023B534_GRENI</name>
<protein>
    <submittedName>
        <fullName evidence="2">Uncharacterized protein</fullName>
    </submittedName>
</protein>